<evidence type="ECO:0000256" key="1">
    <source>
        <dbReference type="SAM" id="Coils"/>
    </source>
</evidence>
<dbReference type="KEGG" id="pef:A7E78_06555"/>
<feature type="domain" description="PAS" evidence="2">
    <location>
        <begin position="191"/>
        <end position="255"/>
    </location>
</feature>
<dbReference type="Pfam" id="PF00990">
    <property type="entry name" value="GGDEF"/>
    <property type="match status" value="1"/>
</dbReference>
<evidence type="ECO:0000313" key="5">
    <source>
        <dbReference type="EMBL" id="APG27530.1"/>
    </source>
</evidence>
<dbReference type="Gene3D" id="3.30.70.270">
    <property type="match status" value="1"/>
</dbReference>
<dbReference type="PANTHER" id="PTHR46663">
    <property type="entry name" value="DIGUANYLATE CYCLASE DGCT-RELATED"/>
    <property type="match status" value="1"/>
</dbReference>
<dbReference type="Proteomes" id="UP000182517">
    <property type="component" value="Chromosome"/>
</dbReference>
<dbReference type="NCBIfam" id="TIGR00229">
    <property type="entry name" value="sensory_box"/>
    <property type="match status" value="3"/>
</dbReference>
<dbReference type="RefSeq" id="WP_072283495.1">
    <property type="nucleotide sequence ID" value="NZ_CP015519.1"/>
</dbReference>
<dbReference type="InterPro" id="IPR029787">
    <property type="entry name" value="Nucleotide_cyclase"/>
</dbReference>
<dbReference type="InterPro" id="IPR013655">
    <property type="entry name" value="PAS_fold_3"/>
</dbReference>
<dbReference type="SMART" id="SM00267">
    <property type="entry name" value="GGDEF"/>
    <property type="match status" value="1"/>
</dbReference>
<dbReference type="FunFam" id="3.30.70.270:FF:000001">
    <property type="entry name" value="Diguanylate cyclase domain protein"/>
    <property type="match status" value="1"/>
</dbReference>
<dbReference type="Pfam" id="PF13426">
    <property type="entry name" value="PAS_9"/>
    <property type="match status" value="1"/>
</dbReference>
<feature type="domain" description="PAC" evidence="3">
    <location>
        <begin position="379"/>
        <end position="429"/>
    </location>
</feature>
<dbReference type="EMBL" id="CP015519">
    <property type="protein sequence ID" value="APG27530.1"/>
    <property type="molecule type" value="Genomic_DNA"/>
</dbReference>
<dbReference type="GO" id="GO:0003824">
    <property type="term" value="F:catalytic activity"/>
    <property type="evidence" value="ECO:0007669"/>
    <property type="project" value="UniProtKB-ARBA"/>
</dbReference>
<gene>
    <name evidence="5" type="ORF">A7E78_06555</name>
</gene>
<feature type="domain" description="PAC" evidence="3">
    <location>
        <begin position="258"/>
        <end position="306"/>
    </location>
</feature>
<feature type="domain" description="GGDEF" evidence="4">
    <location>
        <begin position="461"/>
        <end position="592"/>
    </location>
</feature>
<evidence type="ECO:0000313" key="6">
    <source>
        <dbReference type="Proteomes" id="UP000182517"/>
    </source>
</evidence>
<dbReference type="CDD" id="cd00130">
    <property type="entry name" value="PAS"/>
    <property type="match status" value="3"/>
</dbReference>
<dbReference type="SMART" id="SM00091">
    <property type="entry name" value="PAS"/>
    <property type="match status" value="3"/>
</dbReference>
<dbReference type="InterPro" id="IPR013656">
    <property type="entry name" value="PAS_4"/>
</dbReference>
<name>A0A1L3GNR0_9BACT</name>
<dbReference type="OrthoDB" id="9812034at2"/>
<evidence type="ECO:0000259" key="2">
    <source>
        <dbReference type="PROSITE" id="PS50112"/>
    </source>
</evidence>
<evidence type="ECO:0008006" key="7">
    <source>
        <dbReference type="Google" id="ProtNLM"/>
    </source>
</evidence>
<sequence length="592" mass="67801">MTTDVDKPRTQLKAELAAAHQELAALRQQIEADRKAPSIAAQVQDLSSACHTENQNDLQLRQANRDLQHYKGIVSSTPDLIALIDSDYVCRVVNDSYLNAFARQPGEIIDRPVAELFGEEDFDSTIRPHLVEAFNGDTVRYERWVTFSSGGRRLCAITFHPVPEPEGPICHVAANIRDITEGKQAVVDRQRIFEASFDMLCFIGIDGCFKDLNPSWTRTLGWSVAELLNTPWLDLVHPEDRRIAVEGEERLLLRQQTGTCEYRLRCKDGRYRWVVWNASADLERQEIFATMRDITDSKLMQEALKSSVRKYRTFFDSAGDAVFVHDFSERLLDVNRVACERLGYSREELLSMPMDRLKKTQTAISSPQLLDKIEEDGHVSFEAHHQTKDGRELLVWTNAKRTEYDGLPAILSICRDISERKRIENELRNLAITDSLTGAWNRRYFISRAKEELARSLRYTPPFALLILDIDFFKLINDTYGHDVGDEVLKSLTERCRMELRETDVFARFGGEEFAALLPQISRENALLTAERLRTSIATMPMEQISETFSITVSIGISLFNGQETSIEELIKQADQAMYRAKKQGRNRVEFF</sequence>
<dbReference type="SUPFAM" id="SSF55073">
    <property type="entry name" value="Nucleotide cyclase"/>
    <property type="match status" value="1"/>
</dbReference>
<dbReference type="PROSITE" id="PS50887">
    <property type="entry name" value="GGDEF"/>
    <property type="match status" value="1"/>
</dbReference>
<dbReference type="InterPro" id="IPR043128">
    <property type="entry name" value="Rev_trsase/Diguanyl_cyclase"/>
</dbReference>
<dbReference type="InterPro" id="IPR035965">
    <property type="entry name" value="PAS-like_dom_sf"/>
</dbReference>
<evidence type="ECO:0000259" key="3">
    <source>
        <dbReference type="PROSITE" id="PS50113"/>
    </source>
</evidence>
<reference evidence="5 6" key="1">
    <citation type="journal article" date="2017" name="Genome Announc.">
        <title>Complete Genome Sequences of Two Acetylene-Fermenting Pelobacter acetylenicus Strains.</title>
        <authorList>
            <person name="Sutton J.M."/>
            <person name="Baesman S.M."/>
            <person name="Fierst J.L."/>
            <person name="Poret-Peterson A.T."/>
            <person name="Oremland R.S."/>
            <person name="Dunlap D.S."/>
            <person name="Akob D.M."/>
        </authorList>
    </citation>
    <scope>NUCLEOTIDE SEQUENCE [LARGE SCALE GENOMIC DNA]</scope>
    <source>
        <strain evidence="5 6">SFB93</strain>
    </source>
</reference>
<organism evidence="5 6">
    <name type="scientific">Syntrophotalea acetylenivorans</name>
    <dbReference type="NCBI Taxonomy" id="1842532"/>
    <lineage>
        <taxon>Bacteria</taxon>
        <taxon>Pseudomonadati</taxon>
        <taxon>Thermodesulfobacteriota</taxon>
        <taxon>Desulfuromonadia</taxon>
        <taxon>Desulfuromonadales</taxon>
        <taxon>Syntrophotaleaceae</taxon>
        <taxon>Syntrophotalea</taxon>
    </lineage>
</organism>
<dbReference type="CDD" id="cd01949">
    <property type="entry name" value="GGDEF"/>
    <property type="match status" value="1"/>
</dbReference>
<dbReference type="SMART" id="SM00086">
    <property type="entry name" value="PAC"/>
    <property type="match status" value="2"/>
</dbReference>
<dbReference type="AlphaFoldDB" id="A0A1L3GNR0"/>
<dbReference type="PANTHER" id="PTHR46663:SF4">
    <property type="entry name" value="DIGUANYLATE CYCLASE DGCT-RELATED"/>
    <property type="match status" value="1"/>
</dbReference>
<proteinExistence type="predicted"/>
<dbReference type="InterPro" id="IPR000700">
    <property type="entry name" value="PAS-assoc_C"/>
</dbReference>
<feature type="coiled-coil region" evidence="1">
    <location>
        <begin position="9"/>
        <end position="36"/>
    </location>
</feature>
<dbReference type="PROSITE" id="PS50112">
    <property type="entry name" value="PAS"/>
    <property type="match status" value="2"/>
</dbReference>
<dbReference type="InterPro" id="IPR052163">
    <property type="entry name" value="DGC-Regulatory_Protein"/>
</dbReference>
<dbReference type="PROSITE" id="PS50113">
    <property type="entry name" value="PAC"/>
    <property type="match status" value="2"/>
</dbReference>
<protein>
    <recommendedName>
        <fullName evidence="7">Diguanylate cyclase</fullName>
    </recommendedName>
</protein>
<dbReference type="InterPro" id="IPR000160">
    <property type="entry name" value="GGDEF_dom"/>
</dbReference>
<accession>A0A1L3GNR0</accession>
<dbReference type="SUPFAM" id="SSF55785">
    <property type="entry name" value="PYP-like sensor domain (PAS domain)"/>
    <property type="match status" value="3"/>
</dbReference>
<dbReference type="InterPro" id="IPR000014">
    <property type="entry name" value="PAS"/>
</dbReference>
<dbReference type="Pfam" id="PF08447">
    <property type="entry name" value="PAS_3"/>
    <property type="match status" value="1"/>
</dbReference>
<evidence type="ECO:0000259" key="4">
    <source>
        <dbReference type="PROSITE" id="PS50887"/>
    </source>
</evidence>
<feature type="domain" description="PAS" evidence="2">
    <location>
        <begin position="307"/>
        <end position="351"/>
    </location>
</feature>
<keyword evidence="6" id="KW-1185">Reference proteome</keyword>
<dbReference type="InterPro" id="IPR001610">
    <property type="entry name" value="PAC"/>
</dbReference>
<dbReference type="Pfam" id="PF08448">
    <property type="entry name" value="PAS_4"/>
    <property type="match status" value="1"/>
</dbReference>
<dbReference type="NCBIfam" id="TIGR00254">
    <property type="entry name" value="GGDEF"/>
    <property type="match status" value="1"/>
</dbReference>
<dbReference type="Gene3D" id="3.30.450.20">
    <property type="entry name" value="PAS domain"/>
    <property type="match status" value="3"/>
</dbReference>
<dbReference type="STRING" id="1842532.A7E78_06555"/>
<keyword evidence="1" id="KW-0175">Coiled coil</keyword>